<dbReference type="CDD" id="cd08662">
    <property type="entry name" value="M13"/>
    <property type="match status" value="1"/>
</dbReference>
<name>A0A0K8WCA0_BACLA</name>
<keyword evidence="7" id="KW-0862">Zinc</keyword>
<evidence type="ECO:0000256" key="7">
    <source>
        <dbReference type="ARBA" id="ARBA00022833"/>
    </source>
</evidence>
<gene>
    <name evidence="11" type="primary">Ece1_15</name>
    <name evidence="11" type="ORF">c0_g1_i1</name>
</gene>
<feature type="domain" description="Peptidase M13 C-terminal" evidence="9">
    <location>
        <begin position="511"/>
        <end position="717"/>
    </location>
</feature>
<accession>A0A0K8WCA0</accession>
<comment type="cofactor">
    <cofactor evidence="1">
        <name>Zn(2+)</name>
        <dbReference type="ChEBI" id="CHEBI:29105"/>
    </cofactor>
</comment>
<comment type="similarity">
    <text evidence="3">Belongs to the peptidase M13 family.</text>
</comment>
<dbReference type="PRINTS" id="PR00786">
    <property type="entry name" value="NEPRILYSIN"/>
</dbReference>
<sequence length="719" mass="84742">VVLCKWQSRKMLSIKPHSAFVTTMCPDKQQIWQVLRCLVCLVYFITEFAGAARIINTDYDFNTENAREILRLSKAAEMVNYMRPRMDPCDDFYRYACGNWQEINPARFSDGKTGLFNELKNAYNRRVVRWMRKPKRTSESDMDRKVKYFFESCMNKADLRKNYRQKLLSVLEEFGGMPALKGSLWEAEKFDWLEVVAVILRKYGKQIILGADVFADLTNNEVNRLYLGQLDKLVTPRAADYYVVLAVARQMEMYTVLGMSMQMASKTATEIVDFERRLAEGKIDADRGFGMEDKTQLTLLEVMTDNYKPTINFTHYVNVWLGYPYVLPVYAYVESYINNLRRVIEETPKEIVANYIMWELLQEFRMEVNDSDDKHRNKCVDRTKRFFVKYLDHVIYQQLFTQNQQIFAELPMLWFELKSAFGELLKSEVNNWMSVVTRDKALEKLSAMSMEINSYEQENFEQQYDVLVISTDSYFDNVVNILELQGRNYRLRLLETPKLDVGETLSFSPAYAAEYNRVLIPVSFLQPHFLWDHAYPSTVKYSTMGFVIAHEMAHGFDDIARKYDSRGNLNNWWDRTSIEEFSKRKECLRQQYSGYRYNGRKLPIINAQDENIADNVGLRIAYNAFQRWIRQHSDNSTIMQHERLPNINLSPQQLFFLSLSQVWCTDVNRNWREIIIATDVHPPEEVRVIGMLSNFDEFAKEFDCKPNARMIPKRKCVVY</sequence>
<dbReference type="Gene3D" id="1.10.1380.10">
    <property type="entry name" value="Neutral endopeptidase , domain2"/>
    <property type="match status" value="1"/>
</dbReference>
<evidence type="ECO:0000256" key="4">
    <source>
        <dbReference type="ARBA" id="ARBA00022670"/>
    </source>
</evidence>
<evidence type="ECO:0000259" key="9">
    <source>
        <dbReference type="Pfam" id="PF01431"/>
    </source>
</evidence>
<dbReference type="GO" id="GO:0016485">
    <property type="term" value="P:protein processing"/>
    <property type="evidence" value="ECO:0007669"/>
    <property type="project" value="TreeGrafter"/>
</dbReference>
<dbReference type="InterPro" id="IPR024079">
    <property type="entry name" value="MetalloPept_cat_dom_sf"/>
</dbReference>
<dbReference type="OrthoDB" id="6475849at2759"/>
<dbReference type="Pfam" id="PF01431">
    <property type="entry name" value="Peptidase_M13"/>
    <property type="match status" value="1"/>
</dbReference>
<dbReference type="PROSITE" id="PS51885">
    <property type="entry name" value="NEPRILYSIN"/>
    <property type="match status" value="1"/>
</dbReference>
<dbReference type="InterPro" id="IPR042089">
    <property type="entry name" value="Peptidase_M13_dom_2"/>
</dbReference>
<protein>
    <submittedName>
        <fullName evidence="11">Endothelin-converting enzyme 1</fullName>
    </submittedName>
</protein>
<dbReference type="AlphaFoldDB" id="A0A0K8WCA0"/>
<dbReference type="SUPFAM" id="SSF55486">
    <property type="entry name" value="Metalloproteases ('zincins'), catalytic domain"/>
    <property type="match status" value="1"/>
</dbReference>
<reference evidence="11" key="1">
    <citation type="submission" date="2015-06" db="EMBL/GenBank/DDBJ databases">
        <authorList>
            <person name="Hoefler B.C."/>
            <person name="Straight P.D."/>
        </authorList>
    </citation>
    <scope>NUCLEOTIDE SEQUENCE</scope>
</reference>
<dbReference type="Pfam" id="PF05649">
    <property type="entry name" value="Peptidase_M13_N"/>
    <property type="match status" value="1"/>
</dbReference>
<keyword evidence="5" id="KW-0479">Metal-binding</keyword>
<dbReference type="GO" id="GO:0004222">
    <property type="term" value="F:metalloendopeptidase activity"/>
    <property type="evidence" value="ECO:0007669"/>
    <property type="project" value="InterPro"/>
</dbReference>
<dbReference type="Gene3D" id="3.40.390.10">
    <property type="entry name" value="Collagenase (Catalytic Domain)"/>
    <property type="match status" value="1"/>
</dbReference>
<feature type="non-terminal residue" evidence="11">
    <location>
        <position position="1"/>
    </location>
</feature>
<dbReference type="GO" id="GO:0005886">
    <property type="term" value="C:plasma membrane"/>
    <property type="evidence" value="ECO:0007669"/>
    <property type="project" value="UniProtKB-SubCell"/>
</dbReference>
<evidence type="ECO:0000313" key="11">
    <source>
        <dbReference type="EMBL" id="JAI48480.1"/>
    </source>
</evidence>
<proteinExistence type="inferred from homology"/>
<organism evidence="11">
    <name type="scientific">Bactrocera latifrons</name>
    <name type="common">Malaysian fruit fly</name>
    <name type="synonym">Chaetodacus latifrons</name>
    <dbReference type="NCBI Taxonomy" id="174628"/>
    <lineage>
        <taxon>Eukaryota</taxon>
        <taxon>Metazoa</taxon>
        <taxon>Ecdysozoa</taxon>
        <taxon>Arthropoda</taxon>
        <taxon>Hexapoda</taxon>
        <taxon>Insecta</taxon>
        <taxon>Pterygota</taxon>
        <taxon>Neoptera</taxon>
        <taxon>Endopterygota</taxon>
        <taxon>Diptera</taxon>
        <taxon>Brachycera</taxon>
        <taxon>Muscomorpha</taxon>
        <taxon>Tephritoidea</taxon>
        <taxon>Tephritidae</taxon>
        <taxon>Bactrocera</taxon>
        <taxon>Bactrocera</taxon>
    </lineage>
</organism>
<evidence type="ECO:0000256" key="3">
    <source>
        <dbReference type="ARBA" id="ARBA00007357"/>
    </source>
</evidence>
<keyword evidence="6" id="KW-0378">Hydrolase</keyword>
<dbReference type="PANTHER" id="PTHR11733:SF238">
    <property type="entry name" value="FI07649P-RELATED"/>
    <property type="match status" value="1"/>
</dbReference>
<evidence type="ECO:0000259" key="10">
    <source>
        <dbReference type="Pfam" id="PF05649"/>
    </source>
</evidence>
<feature type="domain" description="Peptidase M13 N-terminal" evidence="10">
    <location>
        <begin position="88"/>
        <end position="453"/>
    </location>
</feature>
<evidence type="ECO:0000256" key="1">
    <source>
        <dbReference type="ARBA" id="ARBA00001947"/>
    </source>
</evidence>
<dbReference type="InterPro" id="IPR008753">
    <property type="entry name" value="Peptidase_M13_N"/>
</dbReference>
<dbReference type="GO" id="GO:0046872">
    <property type="term" value="F:metal ion binding"/>
    <property type="evidence" value="ECO:0007669"/>
    <property type="project" value="UniProtKB-KW"/>
</dbReference>
<dbReference type="InterPro" id="IPR018497">
    <property type="entry name" value="Peptidase_M13_C"/>
</dbReference>
<keyword evidence="4" id="KW-0645">Protease</keyword>
<comment type="subcellular location">
    <subcellularLocation>
        <location evidence="2">Cell membrane</location>
        <topology evidence="2">Single-pass type II membrane protein</topology>
    </subcellularLocation>
</comment>
<evidence type="ECO:0000256" key="8">
    <source>
        <dbReference type="ARBA" id="ARBA00023049"/>
    </source>
</evidence>
<evidence type="ECO:0000256" key="2">
    <source>
        <dbReference type="ARBA" id="ARBA00004401"/>
    </source>
</evidence>
<keyword evidence="8" id="KW-0482">Metalloprotease</keyword>
<dbReference type="EMBL" id="GDHF01003834">
    <property type="protein sequence ID" value="JAI48480.1"/>
    <property type="molecule type" value="Transcribed_RNA"/>
</dbReference>
<evidence type="ECO:0000256" key="5">
    <source>
        <dbReference type="ARBA" id="ARBA00022723"/>
    </source>
</evidence>
<evidence type="ECO:0000256" key="6">
    <source>
        <dbReference type="ARBA" id="ARBA00022801"/>
    </source>
</evidence>
<dbReference type="PANTHER" id="PTHR11733">
    <property type="entry name" value="ZINC METALLOPROTEASE FAMILY M13 NEPRILYSIN-RELATED"/>
    <property type="match status" value="1"/>
</dbReference>
<dbReference type="InterPro" id="IPR000718">
    <property type="entry name" value="Peptidase_M13"/>
</dbReference>